<proteinExistence type="predicted"/>
<accession>A0A1L7RAS8</accession>
<dbReference type="EMBL" id="LK995489">
    <property type="protein sequence ID" value="CED90951.1"/>
    <property type="molecule type" value="Genomic_DNA"/>
</dbReference>
<protein>
    <submittedName>
        <fullName evidence="2">Uncharacterized protein</fullName>
    </submittedName>
</protein>
<name>A0A1L7RAS8_9ACTO</name>
<gene>
    <name evidence="2" type="ORF">AAM4_1119</name>
</gene>
<dbReference type="AlphaFoldDB" id="A0A1L7RAS8"/>
<feature type="compositionally biased region" description="Polar residues" evidence="1">
    <location>
        <begin position="1"/>
        <end position="12"/>
    </location>
</feature>
<evidence type="ECO:0000256" key="1">
    <source>
        <dbReference type="SAM" id="MobiDB-lite"/>
    </source>
</evidence>
<sequence>MSGQVSPEQSGMPQWPPAPQPGQPQHTWSRPLRIDMRETAAGVLALIDSDRRFERLLRQGLTPQQVAERTGEEERFVLTVKRMMDRGEPVRPETPEELGYRRFLGQISSKEMMDRLRAWPYTFGRIRDYDGYERGSWDDIRSLRSDGLLSDQEYDELEAITDPMPRPPRDPLPWEKGWQPQ</sequence>
<feature type="region of interest" description="Disordered" evidence="1">
    <location>
        <begin position="1"/>
        <end position="28"/>
    </location>
</feature>
<reference evidence="2" key="1">
    <citation type="submission" date="2014-07" db="EMBL/GenBank/DDBJ databases">
        <authorList>
            <person name="Zhang J.E."/>
            <person name="Yang H."/>
            <person name="Guo J."/>
            <person name="Deng Z."/>
            <person name="Luo H."/>
            <person name="Luo M."/>
            <person name="Zhao B."/>
        </authorList>
    </citation>
    <scope>NUCLEOTIDE SEQUENCE</scope>
    <source>
        <strain evidence="2">AM4</strain>
    </source>
</reference>
<organism evidence="2">
    <name type="scientific">Actinomyces succiniciruminis</name>
    <dbReference type="NCBI Taxonomy" id="1522002"/>
    <lineage>
        <taxon>Bacteria</taxon>
        <taxon>Bacillati</taxon>
        <taxon>Actinomycetota</taxon>
        <taxon>Actinomycetes</taxon>
        <taxon>Actinomycetales</taxon>
        <taxon>Actinomycetaceae</taxon>
        <taxon>Actinomyces</taxon>
    </lineage>
</organism>
<evidence type="ECO:0000313" key="2">
    <source>
        <dbReference type="EMBL" id="CED90951.1"/>
    </source>
</evidence>
<feature type="region of interest" description="Disordered" evidence="1">
    <location>
        <begin position="158"/>
        <end position="181"/>
    </location>
</feature>